<evidence type="ECO:0000313" key="5">
    <source>
        <dbReference type="EMBL" id="ONG53171.1"/>
    </source>
</evidence>
<dbReference type="Proteomes" id="UP000188879">
    <property type="component" value="Unassembled WGS sequence"/>
</dbReference>
<dbReference type="GO" id="GO:0009097">
    <property type="term" value="P:isoleucine biosynthetic process"/>
    <property type="evidence" value="ECO:0007669"/>
    <property type="project" value="TreeGrafter"/>
</dbReference>
<keyword evidence="3" id="KW-0456">Lyase</keyword>
<accession>A0A1V2H1I4</accession>
<evidence type="ECO:0000256" key="3">
    <source>
        <dbReference type="ARBA" id="ARBA00023239"/>
    </source>
</evidence>
<feature type="domain" description="Tryptophan synthase beta chain-like PALP" evidence="4">
    <location>
        <begin position="1"/>
        <end position="233"/>
    </location>
</feature>
<proteinExistence type="predicted"/>
<keyword evidence="6" id="KW-1185">Reference proteome</keyword>
<dbReference type="OrthoDB" id="9811476at2"/>
<evidence type="ECO:0000256" key="1">
    <source>
        <dbReference type="ARBA" id="ARBA00001933"/>
    </source>
</evidence>
<sequence>SSGNHGQAVAWAGRRLGLGPVVVLMPRDTPATKVERTRGWGAEVVFYDRETVDRAALLDHWTTQRGHHLVPAYDDRRVIAGAGTIALEAMAQAAAMGAAPDLLIAACSGGGLSAGCALALQGGGTRLLAVEPPGHDDLLRSLDAGRRLQNAGHVPSICDALLAITPGALPFSIHQRRGTRAAVVTDDQARAAVFTLSSEFGLVVEPGGALPLGALLADRSLVRGSTVMVIASGRHLDGPLFAEILTRSGVAHP</sequence>
<dbReference type="EMBL" id="MLCO01000110">
    <property type="protein sequence ID" value="ONG53171.1"/>
    <property type="molecule type" value="Genomic_DNA"/>
</dbReference>
<dbReference type="SUPFAM" id="SSF53686">
    <property type="entry name" value="Tryptophan synthase beta subunit-like PLP-dependent enzymes"/>
    <property type="match status" value="1"/>
</dbReference>
<dbReference type="InterPro" id="IPR001926">
    <property type="entry name" value="TrpB-like_PALP"/>
</dbReference>
<evidence type="ECO:0000259" key="4">
    <source>
        <dbReference type="Pfam" id="PF00291"/>
    </source>
</evidence>
<keyword evidence="2" id="KW-0663">Pyridoxal phosphate</keyword>
<dbReference type="RefSeq" id="WP_076957795.1">
    <property type="nucleotide sequence ID" value="NZ_MLCO01000110.1"/>
</dbReference>
<dbReference type="PANTHER" id="PTHR48078:SF6">
    <property type="entry name" value="L-THREONINE DEHYDRATASE CATABOLIC TDCB"/>
    <property type="match status" value="1"/>
</dbReference>
<dbReference type="GO" id="GO:0003941">
    <property type="term" value="F:L-serine ammonia-lyase activity"/>
    <property type="evidence" value="ECO:0007669"/>
    <property type="project" value="TreeGrafter"/>
</dbReference>
<dbReference type="GO" id="GO:0006565">
    <property type="term" value="P:L-serine catabolic process"/>
    <property type="evidence" value="ECO:0007669"/>
    <property type="project" value="TreeGrafter"/>
</dbReference>
<dbReference type="AlphaFoldDB" id="A0A1V2H1I4"/>
<reference evidence="5 6" key="1">
    <citation type="submission" date="2016-10" db="EMBL/GenBank/DDBJ databases">
        <title>Draft Genome sequence of Roseomonas sp. strain M3.</title>
        <authorList>
            <person name="Subhash Y."/>
            <person name="Lee S."/>
        </authorList>
    </citation>
    <scope>NUCLEOTIDE SEQUENCE [LARGE SCALE GENOMIC DNA]</scope>
    <source>
        <strain evidence="5 6">M3</strain>
    </source>
</reference>
<comment type="cofactor">
    <cofactor evidence="1">
        <name>pyridoxal 5'-phosphate</name>
        <dbReference type="ChEBI" id="CHEBI:597326"/>
    </cofactor>
</comment>
<dbReference type="PANTHER" id="PTHR48078">
    <property type="entry name" value="THREONINE DEHYDRATASE, MITOCHONDRIAL-RELATED"/>
    <property type="match status" value="1"/>
</dbReference>
<dbReference type="GO" id="GO:0004794">
    <property type="term" value="F:threonine deaminase activity"/>
    <property type="evidence" value="ECO:0007669"/>
    <property type="project" value="TreeGrafter"/>
</dbReference>
<gene>
    <name evidence="5" type="ORF">BKE38_13055</name>
</gene>
<dbReference type="InterPro" id="IPR036052">
    <property type="entry name" value="TrpB-like_PALP_sf"/>
</dbReference>
<evidence type="ECO:0000313" key="6">
    <source>
        <dbReference type="Proteomes" id="UP000188879"/>
    </source>
</evidence>
<dbReference type="Gene3D" id="3.40.50.1100">
    <property type="match status" value="2"/>
</dbReference>
<name>A0A1V2H1I4_9PROT</name>
<protein>
    <recommendedName>
        <fullName evidence="4">Tryptophan synthase beta chain-like PALP domain-containing protein</fullName>
    </recommendedName>
</protein>
<evidence type="ECO:0000256" key="2">
    <source>
        <dbReference type="ARBA" id="ARBA00022898"/>
    </source>
</evidence>
<organism evidence="5 6">
    <name type="scientific">Teichococcus deserti</name>
    <dbReference type="NCBI Taxonomy" id="1817963"/>
    <lineage>
        <taxon>Bacteria</taxon>
        <taxon>Pseudomonadati</taxon>
        <taxon>Pseudomonadota</taxon>
        <taxon>Alphaproteobacteria</taxon>
        <taxon>Acetobacterales</taxon>
        <taxon>Roseomonadaceae</taxon>
        <taxon>Roseomonas</taxon>
    </lineage>
</organism>
<comment type="caution">
    <text evidence="5">The sequence shown here is derived from an EMBL/GenBank/DDBJ whole genome shotgun (WGS) entry which is preliminary data.</text>
</comment>
<dbReference type="GO" id="GO:0006567">
    <property type="term" value="P:L-threonine catabolic process"/>
    <property type="evidence" value="ECO:0007669"/>
    <property type="project" value="TreeGrafter"/>
</dbReference>
<feature type="non-terminal residue" evidence="5">
    <location>
        <position position="1"/>
    </location>
</feature>
<dbReference type="InterPro" id="IPR050147">
    <property type="entry name" value="Ser/Thr_Dehydratase"/>
</dbReference>
<dbReference type="Pfam" id="PF00291">
    <property type="entry name" value="PALP"/>
    <property type="match status" value="1"/>
</dbReference>